<organism evidence="1 2">
    <name type="scientific">Nannocystis pusilla</name>
    <dbReference type="NCBI Taxonomy" id="889268"/>
    <lineage>
        <taxon>Bacteria</taxon>
        <taxon>Pseudomonadati</taxon>
        <taxon>Myxococcota</taxon>
        <taxon>Polyangia</taxon>
        <taxon>Nannocystales</taxon>
        <taxon>Nannocystaceae</taxon>
        <taxon>Nannocystis</taxon>
    </lineage>
</organism>
<evidence type="ECO:0000313" key="2">
    <source>
        <dbReference type="Proteomes" id="UP001150924"/>
    </source>
</evidence>
<reference evidence="1" key="1">
    <citation type="submission" date="2022-11" db="EMBL/GenBank/DDBJ databases">
        <title>Minimal conservation of predation-associated metabolite biosynthetic gene clusters underscores biosynthetic potential of Myxococcota including descriptions for ten novel species: Archangium lansinium sp. nov., Myxococcus landrumus sp. nov., Nannocystis bai.</title>
        <authorList>
            <person name="Ahearne A."/>
            <person name="Stevens C."/>
            <person name="Phillips K."/>
        </authorList>
    </citation>
    <scope>NUCLEOTIDE SEQUENCE</scope>
    <source>
        <strain evidence="1">Na p29</strain>
    </source>
</reference>
<evidence type="ECO:0008006" key="3">
    <source>
        <dbReference type="Google" id="ProtNLM"/>
    </source>
</evidence>
<sequence length="181" mass="19727">MHIAASAWRIGGEVALSAVGIAGETEIVPPQRSSPGHEEAEQSLLSRLRQTPVRDATPWPAELPECGAVVYVSDFQHEDERALQAWLASLEGAGIRVGGVMIYSPDEFTMSEGGRLAGSGAWVDRADWDPDDVFAAFCRRRDQIERIFEMTTGGLAVIATTFHSHDVEQALADGRLLQILR</sequence>
<dbReference type="RefSeq" id="WP_267778212.1">
    <property type="nucleotide sequence ID" value="NZ_JAPNKE010000002.1"/>
</dbReference>
<dbReference type="EMBL" id="JAPNKE010000002">
    <property type="protein sequence ID" value="MCY1014010.1"/>
    <property type="molecule type" value="Genomic_DNA"/>
</dbReference>
<keyword evidence="2" id="KW-1185">Reference proteome</keyword>
<name>A0A9X3F2A0_9BACT</name>
<proteinExistence type="predicted"/>
<evidence type="ECO:0000313" key="1">
    <source>
        <dbReference type="EMBL" id="MCY1014010.1"/>
    </source>
</evidence>
<accession>A0A9X3F2A0</accession>
<dbReference type="Proteomes" id="UP001150924">
    <property type="component" value="Unassembled WGS sequence"/>
</dbReference>
<dbReference type="AlphaFoldDB" id="A0A9X3F2A0"/>
<comment type="caution">
    <text evidence="1">The sequence shown here is derived from an EMBL/GenBank/DDBJ whole genome shotgun (WGS) entry which is preliminary data.</text>
</comment>
<protein>
    <recommendedName>
        <fullName evidence="3">DUF58 domain-containing protein</fullName>
    </recommendedName>
</protein>
<gene>
    <name evidence="1" type="ORF">OV079_52515</name>
</gene>